<dbReference type="Gene3D" id="1.10.10.10">
    <property type="entry name" value="Winged helix-like DNA-binding domain superfamily/Winged helix DNA-binding domain"/>
    <property type="match status" value="1"/>
</dbReference>
<dbReference type="Proteomes" id="UP000515679">
    <property type="component" value="Chromosome"/>
</dbReference>
<dbReference type="Pfam" id="PF12802">
    <property type="entry name" value="MarR_2"/>
    <property type="match status" value="1"/>
</dbReference>
<dbReference type="KEGG" id="cchl:FPL14_00645"/>
<gene>
    <name evidence="5" type="ORF">FPL14_00645</name>
</gene>
<dbReference type="GO" id="GO:0046914">
    <property type="term" value="F:transition metal ion binding"/>
    <property type="evidence" value="ECO:0007669"/>
    <property type="project" value="InterPro"/>
</dbReference>
<dbReference type="InterPro" id="IPR036388">
    <property type="entry name" value="WH-like_DNA-bd_sf"/>
</dbReference>
<dbReference type="SMART" id="SM00529">
    <property type="entry name" value="HTH_DTXR"/>
    <property type="match status" value="1"/>
</dbReference>
<accession>A0A7G5BSE3</accession>
<protein>
    <submittedName>
        <fullName evidence="5">Winged helix-turn-helix transcriptional regulator</fullName>
    </submittedName>
</protein>
<dbReference type="RefSeq" id="WP_182301208.1">
    <property type="nucleotide sequence ID" value="NZ_CP041969.1"/>
</dbReference>
<dbReference type="PRINTS" id="PR00598">
    <property type="entry name" value="HTHMARR"/>
</dbReference>
<dbReference type="GO" id="GO:0003700">
    <property type="term" value="F:DNA-binding transcription factor activity"/>
    <property type="evidence" value="ECO:0007669"/>
    <property type="project" value="InterPro"/>
</dbReference>
<evidence type="ECO:0000259" key="4">
    <source>
        <dbReference type="PROSITE" id="PS50995"/>
    </source>
</evidence>
<evidence type="ECO:0000256" key="1">
    <source>
        <dbReference type="ARBA" id="ARBA00023015"/>
    </source>
</evidence>
<dbReference type="GO" id="GO:0003677">
    <property type="term" value="F:DNA binding"/>
    <property type="evidence" value="ECO:0007669"/>
    <property type="project" value="UniProtKB-KW"/>
</dbReference>
<keyword evidence="2" id="KW-0238">DNA-binding</keyword>
<dbReference type="EMBL" id="CP041969">
    <property type="protein sequence ID" value="QMV39877.1"/>
    <property type="molecule type" value="Genomic_DNA"/>
</dbReference>
<name>A0A7G5BSE3_9BACL</name>
<keyword evidence="1" id="KW-0805">Transcription regulation</keyword>
<dbReference type="AlphaFoldDB" id="A0A7G5BSE3"/>
<keyword evidence="6" id="KW-1185">Reference proteome</keyword>
<evidence type="ECO:0000256" key="2">
    <source>
        <dbReference type="ARBA" id="ARBA00023125"/>
    </source>
</evidence>
<sequence length="153" mass="17747">MDSEITPETRRLIETFEKFARADWRRQSIQRIKPSEIRVLMRIKEIASESDQGVMVSEISRRLAITSPTVTQIIKSLHHNGYIEKAVDAKDRRVSDIRLSASGEEIVRKMGQRIEQAFTGLIEKLGKEQSETLISLLDQVFEYFDKDAKYLFD</sequence>
<feature type="domain" description="HTH marR-type" evidence="4">
    <location>
        <begin position="2"/>
        <end position="142"/>
    </location>
</feature>
<evidence type="ECO:0000313" key="6">
    <source>
        <dbReference type="Proteomes" id="UP000515679"/>
    </source>
</evidence>
<dbReference type="InterPro" id="IPR022689">
    <property type="entry name" value="Iron_dep_repressor"/>
</dbReference>
<dbReference type="SMART" id="SM00347">
    <property type="entry name" value="HTH_MARR"/>
    <property type="match status" value="1"/>
</dbReference>
<dbReference type="PANTHER" id="PTHR42756:SF1">
    <property type="entry name" value="TRANSCRIPTIONAL REPRESSOR OF EMRAB OPERON"/>
    <property type="match status" value="1"/>
</dbReference>
<dbReference type="InterPro" id="IPR036390">
    <property type="entry name" value="WH_DNA-bd_sf"/>
</dbReference>
<evidence type="ECO:0000313" key="5">
    <source>
        <dbReference type="EMBL" id="QMV39877.1"/>
    </source>
</evidence>
<reference evidence="5 6" key="1">
    <citation type="submission" date="2019-07" db="EMBL/GenBank/DDBJ databases">
        <authorList>
            <person name="Kim J.K."/>
            <person name="Cheong H.-M."/>
            <person name="Choi Y."/>
            <person name="Hwang K.J."/>
            <person name="Lee S."/>
            <person name="Choi C."/>
        </authorList>
    </citation>
    <scope>NUCLEOTIDE SEQUENCE [LARGE SCALE GENOMIC DNA]</scope>
    <source>
        <strain evidence="5 6">KS 22</strain>
    </source>
</reference>
<evidence type="ECO:0000256" key="3">
    <source>
        <dbReference type="ARBA" id="ARBA00023163"/>
    </source>
</evidence>
<keyword evidence="3" id="KW-0804">Transcription</keyword>
<dbReference type="PROSITE" id="PS50995">
    <property type="entry name" value="HTH_MARR_2"/>
    <property type="match status" value="1"/>
</dbReference>
<proteinExistence type="predicted"/>
<dbReference type="InterPro" id="IPR000835">
    <property type="entry name" value="HTH_MarR-typ"/>
</dbReference>
<organism evidence="5 6">
    <name type="scientific">Cohnella cholangitidis</name>
    <dbReference type="NCBI Taxonomy" id="2598458"/>
    <lineage>
        <taxon>Bacteria</taxon>
        <taxon>Bacillati</taxon>
        <taxon>Bacillota</taxon>
        <taxon>Bacilli</taxon>
        <taxon>Bacillales</taxon>
        <taxon>Paenibacillaceae</taxon>
        <taxon>Cohnella</taxon>
    </lineage>
</organism>
<dbReference type="SUPFAM" id="SSF46785">
    <property type="entry name" value="Winged helix' DNA-binding domain"/>
    <property type="match status" value="1"/>
</dbReference>
<dbReference type="PANTHER" id="PTHR42756">
    <property type="entry name" value="TRANSCRIPTIONAL REGULATOR, MARR"/>
    <property type="match status" value="1"/>
</dbReference>